<feature type="transmembrane region" description="Helical" evidence="1">
    <location>
        <begin position="234"/>
        <end position="253"/>
    </location>
</feature>
<dbReference type="Proteomes" id="UP000823614">
    <property type="component" value="Unassembled WGS sequence"/>
</dbReference>
<feature type="transmembrane region" description="Helical" evidence="1">
    <location>
        <begin position="265"/>
        <end position="283"/>
    </location>
</feature>
<evidence type="ECO:0000313" key="2">
    <source>
        <dbReference type="EMBL" id="MBO8441887.1"/>
    </source>
</evidence>
<dbReference type="InterPro" id="IPR049458">
    <property type="entry name" value="EpsG-like"/>
</dbReference>
<reference evidence="2" key="2">
    <citation type="journal article" date="2021" name="PeerJ">
        <title>Extensive microbial diversity within the chicken gut microbiome revealed by metagenomics and culture.</title>
        <authorList>
            <person name="Gilroy R."/>
            <person name="Ravi A."/>
            <person name="Getino M."/>
            <person name="Pursley I."/>
            <person name="Horton D.L."/>
            <person name="Alikhan N.F."/>
            <person name="Baker D."/>
            <person name="Gharbi K."/>
            <person name="Hall N."/>
            <person name="Watson M."/>
            <person name="Adriaenssens E.M."/>
            <person name="Foster-Nyarko E."/>
            <person name="Jarju S."/>
            <person name="Secka A."/>
            <person name="Antonio M."/>
            <person name="Oren A."/>
            <person name="Chaudhuri R.R."/>
            <person name="La Ragione R."/>
            <person name="Hildebrand F."/>
            <person name="Pallen M.J."/>
        </authorList>
    </citation>
    <scope>NUCLEOTIDE SEQUENCE</scope>
    <source>
        <strain evidence="2">C6-149</strain>
    </source>
</reference>
<sequence length="354" mass="40909">MSPYFINIAVFLMYSPIFIYLNKKNKFFSKLYYFIVIIQLTFLLSVRYITVGNDTSSYVQAYLMQVPNSTLYGLLRHVIWILSDGNYHIFLFTLSFTTIFCFVLALKLNSDDLSKNFWALLTFLMFFYIDCFNIERQMMATAIAFLGISLLINQHKKLLPLFLFAIAFGIHNVTVCLFVGIIIWSLRNRKSLYWELILIAIPFVLFSSTLFGLFSKFNSHYEMYAISSGGYQNSGGVIIFGLFFLILSLIGIICTDIRYEGKNNFYLALVFLGSIISTVGYNSYIVTRIGEMFICFIIFIIADVLGKISEQIRPYRLAYILVHVGFMLVGVLYLYVRLKKGYAGVVPYIFFWNA</sequence>
<feature type="transmembrane region" description="Helical" evidence="1">
    <location>
        <begin position="196"/>
        <end position="214"/>
    </location>
</feature>
<feature type="transmembrane region" description="Helical" evidence="1">
    <location>
        <begin position="31"/>
        <end position="50"/>
    </location>
</feature>
<dbReference type="Pfam" id="PF14897">
    <property type="entry name" value="EpsG"/>
    <property type="match status" value="1"/>
</dbReference>
<name>A0A9D9HA18_9LACO</name>
<feature type="transmembrane region" description="Helical" evidence="1">
    <location>
        <begin position="161"/>
        <end position="184"/>
    </location>
</feature>
<dbReference type="EMBL" id="JADIMP010000091">
    <property type="protein sequence ID" value="MBO8441887.1"/>
    <property type="molecule type" value="Genomic_DNA"/>
</dbReference>
<keyword evidence="1" id="KW-0812">Transmembrane</keyword>
<feature type="transmembrane region" description="Helical" evidence="1">
    <location>
        <begin position="6"/>
        <end position="22"/>
    </location>
</feature>
<evidence type="ECO:0000256" key="1">
    <source>
        <dbReference type="SAM" id="Phobius"/>
    </source>
</evidence>
<keyword evidence="1" id="KW-1133">Transmembrane helix</keyword>
<comment type="caution">
    <text evidence="2">The sequence shown here is derived from an EMBL/GenBank/DDBJ whole genome shotgun (WGS) entry which is preliminary data.</text>
</comment>
<gene>
    <name evidence="2" type="ORF">IAA89_05605</name>
</gene>
<protein>
    <submittedName>
        <fullName evidence="2">EpsG family protein</fullName>
    </submittedName>
</protein>
<organism evidence="2 3">
    <name type="scientific">Candidatus Gallilactobacillus intestinavium</name>
    <dbReference type="NCBI Taxonomy" id="2840838"/>
    <lineage>
        <taxon>Bacteria</taxon>
        <taxon>Bacillati</taxon>
        <taxon>Bacillota</taxon>
        <taxon>Bacilli</taxon>
        <taxon>Lactobacillales</taxon>
        <taxon>Lactobacillaceae</taxon>
        <taxon>Lactobacillaceae incertae sedis</taxon>
        <taxon>Candidatus Gallilactobacillus</taxon>
    </lineage>
</organism>
<feature type="transmembrane region" description="Helical" evidence="1">
    <location>
        <begin position="317"/>
        <end position="336"/>
    </location>
</feature>
<evidence type="ECO:0000313" key="3">
    <source>
        <dbReference type="Proteomes" id="UP000823614"/>
    </source>
</evidence>
<dbReference type="AlphaFoldDB" id="A0A9D9HA18"/>
<accession>A0A9D9HA18</accession>
<proteinExistence type="predicted"/>
<feature type="transmembrane region" description="Helical" evidence="1">
    <location>
        <begin position="89"/>
        <end position="107"/>
    </location>
</feature>
<feature type="transmembrane region" description="Helical" evidence="1">
    <location>
        <begin position="113"/>
        <end position="131"/>
    </location>
</feature>
<feature type="transmembrane region" description="Helical" evidence="1">
    <location>
        <begin position="289"/>
        <end position="305"/>
    </location>
</feature>
<keyword evidence="1" id="KW-0472">Membrane</keyword>
<reference evidence="2" key="1">
    <citation type="submission" date="2020-10" db="EMBL/GenBank/DDBJ databases">
        <authorList>
            <person name="Gilroy R."/>
        </authorList>
    </citation>
    <scope>NUCLEOTIDE SEQUENCE</scope>
    <source>
        <strain evidence="2">C6-149</strain>
    </source>
</reference>